<dbReference type="InterPro" id="IPR036322">
    <property type="entry name" value="WD40_repeat_dom_sf"/>
</dbReference>
<sequence>MTTGKIQWDDFMTGPVTALLTVGENTVLAGIGSYLQSFDVCNQKSIGCVSVLPCRCIHGIRRALTSQRGSEILAVFGEKCLTVLDARWEDKHKTEIKERIPAISITTEVEMTELEDWIWDAVFLNPRETGTLALALGHNSVIVWDWKLRRILEKVSCVETCILYCARFINSHLDNLILAAGTVFNEILLWSPKGQRLDSGHVNVLKSLKGHKGVIFSVDYNYQRRMMCSASDDRSIRLWQLTFEDQQYPSQDELEMSVESWENCSCVCVQVLYGHSARVWDVRLLSATLVSIGEDSTCCVWNYEGSVLQKFKGHRGKSIWSLSVDEKERYVVTGGGDASVRLWYLSSRSERSNYVTLSLQLPEMPSRKDDYPRSVSLLNYNDIIIITNEGFLYLYEMEEKRWLTVMGDPEFRSYTVMAVSPAETRCIVLGNINGKLRIFVADDGPPSAWQTQDWEIYAGKIMNIHWLANTQLLTTGPEGEIKLWNLDVESLSLECCGQLTLPECKQRWVSAAAIGQGSLVCGDRGGTVHVYSLNGGSRNPLQSFPKIHGKTGVTNIIFYGDTVYTTGRDGCYRVFSHDSGHMTLLNTYRVYKGFEWIDRLDIAEEGADYHVFGFQSSDFVLWSVNRNQKLLQIPCGGGHRSWDCKTKGDNFRFVYQKTREVVVCDTRLEQNQIKLKDALHGREITCAKFLDASSSKCIIVTGSEDTRVQISEIRYNEFGVREITCLENLNGHISSVRTLSLSPSSKNSTDENSSLMFSAGGRAQLLVWRLTAGSHASLVTENLCSYMIGQSQKKGRTRMWKLQQIKLNPETRFMDLNSVQVSSVWSDFPNHVHLLASACSDAFVRFYVFDEDKKDLHLLMESDSHDHCVLKVCCLTKHSEVDPEIYVLSAATDGCIAFWKINRDSINSTLQRSSEHCSHVDTKNHETSSKYRTSSSSNCNIRETSPAKKSVIITSNDEQGYVNDVSFSDYTDTICDKNDPESGISADAFKTLSVDEGCCSKAEPLFILKHHQSGINGLDWCHCQGDDFLIASGGDDNALVVSLIKVSRDGLSVAAKGSSLSAHATEITGVKFVSPNRLLTVSIDQRLVIWDVAITDNYIQLKQLFCKFVCVADISNMDCRKIDNDRYMVVICGEGLATFEVQGILQSEDS</sequence>
<dbReference type="PROSITE" id="PS00678">
    <property type="entry name" value="WD_REPEATS_1"/>
    <property type="match status" value="1"/>
</dbReference>
<dbReference type="GO" id="GO:0030488">
    <property type="term" value="P:tRNA methylation"/>
    <property type="evidence" value="ECO:0007669"/>
    <property type="project" value="TreeGrafter"/>
</dbReference>
<protein>
    <recommendedName>
        <fullName evidence="7">tRNA (34-2'-O)-methyltransferase regulator WDR6</fullName>
    </recommendedName>
</protein>
<accession>A0A8B8E5V4</accession>
<reference evidence="10" key="1">
    <citation type="submission" date="2025-08" db="UniProtKB">
        <authorList>
            <consortium name="RefSeq"/>
        </authorList>
    </citation>
    <scope>IDENTIFICATION</scope>
    <source>
        <tissue evidence="10">Whole sample</tissue>
    </source>
</reference>
<dbReference type="GO" id="GO:0005737">
    <property type="term" value="C:cytoplasm"/>
    <property type="evidence" value="ECO:0007669"/>
    <property type="project" value="UniProtKB-SubCell"/>
</dbReference>
<evidence type="ECO:0000256" key="6">
    <source>
        <dbReference type="ARBA" id="ARBA00038255"/>
    </source>
</evidence>
<evidence type="ECO:0000256" key="3">
    <source>
        <dbReference type="ARBA" id="ARBA00022574"/>
    </source>
</evidence>
<keyword evidence="5" id="KW-0677">Repeat</keyword>
<feature type="repeat" description="WD" evidence="8">
    <location>
        <begin position="1060"/>
        <end position="1092"/>
    </location>
</feature>
<keyword evidence="4" id="KW-0819">tRNA processing</keyword>
<organism evidence="9 10">
    <name type="scientific">Crassostrea virginica</name>
    <name type="common">Eastern oyster</name>
    <dbReference type="NCBI Taxonomy" id="6565"/>
    <lineage>
        <taxon>Eukaryota</taxon>
        <taxon>Metazoa</taxon>
        <taxon>Spiralia</taxon>
        <taxon>Lophotrochozoa</taxon>
        <taxon>Mollusca</taxon>
        <taxon>Bivalvia</taxon>
        <taxon>Autobranchia</taxon>
        <taxon>Pteriomorphia</taxon>
        <taxon>Ostreida</taxon>
        <taxon>Ostreoidea</taxon>
        <taxon>Ostreidae</taxon>
        <taxon>Crassostrea</taxon>
    </lineage>
</organism>
<evidence type="ECO:0000256" key="5">
    <source>
        <dbReference type="ARBA" id="ARBA00022737"/>
    </source>
</evidence>
<dbReference type="PROSITE" id="PS50082">
    <property type="entry name" value="WD_REPEATS_2"/>
    <property type="match status" value="3"/>
</dbReference>
<evidence type="ECO:0000313" key="9">
    <source>
        <dbReference type="Proteomes" id="UP000694844"/>
    </source>
</evidence>
<dbReference type="PROSITE" id="PS50294">
    <property type="entry name" value="WD_REPEATS_REGION"/>
    <property type="match status" value="1"/>
</dbReference>
<keyword evidence="9" id="KW-1185">Reference proteome</keyword>
<dbReference type="InterPro" id="IPR051973">
    <property type="entry name" value="tRNA_Anticodon_Mtase-Reg"/>
</dbReference>
<dbReference type="Gene3D" id="2.130.10.10">
    <property type="entry name" value="YVTN repeat-like/Quinoprotein amine dehydrogenase"/>
    <property type="match status" value="4"/>
</dbReference>
<feature type="repeat" description="WD" evidence="8">
    <location>
        <begin position="319"/>
        <end position="353"/>
    </location>
</feature>
<dbReference type="AlphaFoldDB" id="A0A8B8E5V4"/>
<dbReference type="Proteomes" id="UP000694844">
    <property type="component" value="Chromosome 5"/>
</dbReference>
<feature type="repeat" description="WD" evidence="8">
    <location>
        <begin position="208"/>
        <end position="241"/>
    </location>
</feature>
<dbReference type="SMART" id="SM00320">
    <property type="entry name" value="WD40"/>
    <property type="match status" value="12"/>
</dbReference>
<evidence type="ECO:0000256" key="4">
    <source>
        <dbReference type="ARBA" id="ARBA00022694"/>
    </source>
</evidence>
<evidence type="ECO:0000256" key="2">
    <source>
        <dbReference type="ARBA" id="ARBA00022490"/>
    </source>
</evidence>
<evidence type="ECO:0000256" key="8">
    <source>
        <dbReference type="PROSITE-ProRule" id="PRU00221"/>
    </source>
</evidence>
<dbReference type="InterPro" id="IPR015943">
    <property type="entry name" value="WD40/YVTN_repeat-like_dom_sf"/>
</dbReference>
<dbReference type="Pfam" id="PF00400">
    <property type="entry name" value="WD40"/>
    <property type="match status" value="4"/>
</dbReference>
<comment type="subcellular location">
    <subcellularLocation>
        <location evidence="1">Cytoplasm</location>
    </subcellularLocation>
</comment>
<dbReference type="OrthoDB" id="5594999at2759"/>
<keyword evidence="3 8" id="KW-0853">WD repeat</keyword>
<evidence type="ECO:0000256" key="1">
    <source>
        <dbReference type="ARBA" id="ARBA00004496"/>
    </source>
</evidence>
<dbReference type="GeneID" id="111132124"/>
<dbReference type="RefSeq" id="XP_022335555.1">
    <property type="nucleotide sequence ID" value="XM_022479847.1"/>
</dbReference>
<evidence type="ECO:0000256" key="7">
    <source>
        <dbReference type="ARBA" id="ARBA00040154"/>
    </source>
</evidence>
<keyword evidence="2" id="KW-0963">Cytoplasm</keyword>
<proteinExistence type="inferred from homology"/>
<gene>
    <name evidence="10" type="primary">LOC111132124</name>
</gene>
<name>A0A8B8E5V4_CRAVI</name>
<dbReference type="PANTHER" id="PTHR14344">
    <property type="entry name" value="WD REPEAT PROTEIN"/>
    <property type="match status" value="1"/>
</dbReference>
<dbReference type="InterPro" id="IPR001680">
    <property type="entry name" value="WD40_rpt"/>
</dbReference>
<dbReference type="InterPro" id="IPR019775">
    <property type="entry name" value="WD40_repeat_CS"/>
</dbReference>
<dbReference type="KEGG" id="cvn:111132124"/>
<evidence type="ECO:0000313" key="10">
    <source>
        <dbReference type="RefSeq" id="XP_022335555.1"/>
    </source>
</evidence>
<dbReference type="SUPFAM" id="SSF50978">
    <property type="entry name" value="WD40 repeat-like"/>
    <property type="match status" value="4"/>
</dbReference>
<dbReference type="PANTHER" id="PTHR14344:SF3">
    <property type="entry name" value="WD REPEAT-CONTAINING PROTEIN 6"/>
    <property type="match status" value="1"/>
</dbReference>
<comment type="similarity">
    <text evidence="6">Belongs to the WD repeat WDR6 family.</text>
</comment>